<name>A0AAE1ASB2_9GAST</name>
<keyword evidence="6 15" id="KW-0812">Transmembrane</keyword>
<keyword evidence="9" id="KW-0769">Symport</keyword>
<dbReference type="FunFam" id="1.20.1420.30:FF:000004">
    <property type="entry name" value="Sodium/potassium/calcium exchanger 2 isoform 1"/>
    <property type="match status" value="1"/>
</dbReference>
<feature type="domain" description="Sodium/calcium exchanger membrane region" evidence="16">
    <location>
        <begin position="180"/>
        <end position="321"/>
    </location>
</feature>
<dbReference type="PANTHER" id="PTHR10846">
    <property type="entry name" value="SODIUM/POTASSIUM/CALCIUM EXCHANGER"/>
    <property type="match status" value="1"/>
</dbReference>
<proteinExistence type="inferred from homology"/>
<feature type="compositionally biased region" description="Acidic residues" evidence="14">
    <location>
        <begin position="537"/>
        <end position="550"/>
    </location>
</feature>
<evidence type="ECO:0000313" key="17">
    <source>
        <dbReference type="EMBL" id="KAK3792865.1"/>
    </source>
</evidence>
<feature type="transmembrane region" description="Helical" evidence="15">
    <location>
        <begin position="625"/>
        <end position="647"/>
    </location>
</feature>
<evidence type="ECO:0000256" key="13">
    <source>
        <dbReference type="ARBA" id="ARBA00023180"/>
    </source>
</evidence>
<feature type="transmembrane region" description="Helical" evidence="15">
    <location>
        <begin position="21"/>
        <end position="41"/>
    </location>
</feature>
<feature type="transmembrane region" description="Helical" evidence="15">
    <location>
        <begin position="279"/>
        <end position="298"/>
    </location>
</feature>
<keyword evidence="11" id="KW-0406">Ion transport</keyword>
<feature type="region of interest" description="Disordered" evidence="14">
    <location>
        <begin position="416"/>
        <end position="550"/>
    </location>
</feature>
<feature type="transmembrane region" description="Helical" evidence="15">
    <location>
        <begin position="217"/>
        <end position="240"/>
    </location>
</feature>
<evidence type="ECO:0000256" key="8">
    <source>
        <dbReference type="ARBA" id="ARBA00022837"/>
    </source>
</evidence>
<protein>
    <recommendedName>
        <fullName evidence="16">Sodium/calcium exchanger membrane region domain-containing protein</fullName>
    </recommendedName>
</protein>
<organism evidence="17 18">
    <name type="scientific">Elysia crispata</name>
    <name type="common">lettuce slug</name>
    <dbReference type="NCBI Taxonomy" id="231223"/>
    <lineage>
        <taxon>Eukaryota</taxon>
        <taxon>Metazoa</taxon>
        <taxon>Spiralia</taxon>
        <taxon>Lophotrochozoa</taxon>
        <taxon>Mollusca</taxon>
        <taxon>Gastropoda</taxon>
        <taxon>Heterobranchia</taxon>
        <taxon>Euthyneura</taxon>
        <taxon>Panpulmonata</taxon>
        <taxon>Sacoglossa</taxon>
        <taxon>Placobranchoidea</taxon>
        <taxon>Plakobranchidae</taxon>
        <taxon>Elysia</taxon>
    </lineage>
</organism>
<keyword evidence="3" id="KW-0813">Transport</keyword>
<evidence type="ECO:0000256" key="10">
    <source>
        <dbReference type="ARBA" id="ARBA00022989"/>
    </source>
</evidence>
<evidence type="ECO:0000256" key="1">
    <source>
        <dbReference type="ARBA" id="ARBA00004141"/>
    </source>
</evidence>
<evidence type="ECO:0000256" key="11">
    <source>
        <dbReference type="ARBA" id="ARBA00023065"/>
    </source>
</evidence>
<dbReference type="FunFam" id="1.20.1420.30:FF:000002">
    <property type="entry name" value="Sodium/potassium/calcium exchanger 2 isoform 1"/>
    <property type="match status" value="1"/>
</dbReference>
<feature type="compositionally biased region" description="Polar residues" evidence="14">
    <location>
        <begin position="416"/>
        <end position="431"/>
    </location>
</feature>
<dbReference type="EMBL" id="JAWDGP010001320">
    <property type="protein sequence ID" value="KAK3792865.1"/>
    <property type="molecule type" value="Genomic_DNA"/>
</dbReference>
<evidence type="ECO:0000256" key="7">
    <source>
        <dbReference type="ARBA" id="ARBA00022737"/>
    </source>
</evidence>
<keyword evidence="13" id="KW-0325">Glycoprotein</keyword>
<evidence type="ECO:0000256" key="15">
    <source>
        <dbReference type="SAM" id="Phobius"/>
    </source>
</evidence>
<evidence type="ECO:0000256" key="6">
    <source>
        <dbReference type="ARBA" id="ARBA00022692"/>
    </source>
</evidence>
<dbReference type="InterPro" id="IPR004481">
    <property type="entry name" value="K/Na/Ca-exchanger"/>
</dbReference>
<dbReference type="GO" id="GO:0008273">
    <property type="term" value="F:calcium, potassium:sodium antiporter activity"/>
    <property type="evidence" value="ECO:0007669"/>
    <property type="project" value="TreeGrafter"/>
</dbReference>
<keyword evidence="18" id="KW-1185">Reference proteome</keyword>
<evidence type="ECO:0000256" key="4">
    <source>
        <dbReference type="ARBA" id="ARBA00022449"/>
    </source>
</evidence>
<dbReference type="GO" id="GO:0006874">
    <property type="term" value="P:intracellular calcium ion homeostasis"/>
    <property type="evidence" value="ECO:0007669"/>
    <property type="project" value="TreeGrafter"/>
</dbReference>
<keyword evidence="4" id="KW-0050">Antiport</keyword>
<feature type="transmembrane region" description="Helical" evidence="15">
    <location>
        <begin position="659"/>
        <end position="681"/>
    </location>
</feature>
<feature type="transmembrane region" description="Helical" evidence="15">
    <location>
        <begin position="693"/>
        <end position="716"/>
    </location>
</feature>
<dbReference type="GO" id="GO:0015293">
    <property type="term" value="F:symporter activity"/>
    <property type="evidence" value="ECO:0007669"/>
    <property type="project" value="UniProtKB-KW"/>
</dbReference>
<feature type="transmembrane region" description="Helical" evidence="15">
    <location>
        <begin position="304"/>
        <end position="323"/>
    </location>
</feature>
<comment type="caution">
    <text evidence="17">The sequence shown here is derived from an EMBL/GenBank/DDBJ whole genome shotgun (WGS) entry which is preliminary data.</text>
</comment>
<dbReference type="AlphaFoldDB" id="A0AAE1ASB2"/>
<keyword evidence="8" id="KW-0106">Calcium</keyword>
<dbReference type="InterPro" id="IPR004837">
    <property type="entry name" value="NaCa_Exmemb"/>
</dbReference>
<dbReference type="PANTHER" id="PTHR10846:SF72">
    <property type="entry name" value="SODIUM_POTASSIUM_CALCIUM EXCHANGER NCKX30C"/>
    <property type="match status" value="1"/>
</dbReference>
<feature type="compositionally biased region" description="Basic and acidic residues" evidence="14">
    <location>
        <begin position="62"/>
        <end position="71"/>
    </location>
</feature>
<dbReference type="Pfam" id="PF01699">
    <property type="entry name" value="Na_Ca_ex"/>
    <property type="match status" value="2"/>
</dbReference>
<comment type="similarity">
    <text evidence="2">Belongs to the Ca(2+):cation antiporter (CaCA) (TC 2.A.19) family. SLC24A subfamily.</text>
</comment>
<evidence type="ECO:0000256" key="2">
    <source>
        <dbReference type="ARBA" id="ARBA00005364"/>
    </source>
</evidence>
<evidence type="ECO:0000256" key="9">
    <source>
        <dbReference type="ARBA" id="ARBA00022847"/>
    </source>
</evidence>
<evidence type="ECO:0000256" key="5">
    <source>
        <dbReference type="ARBA" id="ARBA00022568"/>
    </source>
</evidence>
<reference evidence="17" key="1">
    <citation type="journal article" date="2023" name="G3 (Bethesda)">
        <title>A reference genome for the long-term kleptoplast-retaining sea slug Elysia crispata morphotype clarki.</title>
        <authorList>
            <person name="Eastman K.E."/>
            <person name="Pendleton A.L."/>
            <person name="Shaikh M.A."/>
            <person name="Suttiyut T."/>
            <person name="Ogas R."/>
            <person name="Tomko P."/>
            <person name="Gavelis G."/>
            <person name="Widhalm J.R."/>
            <person name="Wisecaver J.H."/>
        </authorList>
    </citation>
    <scope>NUCLEOTIDE SEQUENCE</scope>
    <source>
        <strain evidence="17">ECLA1</strain>
    </source>
</reference>
<evidence type="ECO:0000256" key="12">
    <source>
        <dbReference type="ARBA" id="ARBA00023136"/>
    </source>
</evidence>
<keyword evidence="10 15" id="KW-1133">Transmembrane helix</keyword>
<dbReference type="Proteomes" id="UP001283361">
    <property type="component" value="Unassembled WGS sequence"/>
</dbReference>
<evidence type="ECO:0000313" key="18">
    <source>
        <dbReference type="Proteomes" id="UP001283361"/>
    </source>
</evidence>
<feature type="compositionally biased region" description="Polar residues" evidence="14">
    <location>
        <begin position="479"/>
        <end position="497"/>
    </location>
</feature>
<feature type="domain" description="Sodium/calcium exchanger membrane region" evidence="16">
    <location>
        <begin position="591"/>
        <end position="739"/>
    </location>
</feature>
<dbReference type="GO" id="GO:0005262">
    <property type="term" value="F:calcium channel activity"/>
    <property type="evidence" value="ECO:0007669"/>
    <property type="project" value="TreeGrafter"/>
</dbReference>
<accession>A0AAE1ASB2</accession>
<feature type="transmembrane region" description="Helical" evidence="15">
    <location>
        <begin position="246"/>
        <end position="267"/>
    </location>
</feature>
<feature type="transmembrane region" description="Helical" evidence="15">
    <location>
        <begin position="176"/>
        <end position="205"/>
    </location>
</feature>
<keyword evidence="7" id="KW-0677">Repeat</keyword>
<feature type="region of interest" description="Disordered" evidence="14">
    <location>
        <begin position="52"/>
        <end position="71"/>
    </location>
</feature>
<comment type="subcellular location">
    <subcellularLocation>
        <location evidence="1">Membrane</location>
        <topology evidence="1">Multi-pass membrane protein</topology>
    </subcellularLocation>
</comment>
<sequence>MTHAHLRKYLTRRCRGARLMIVTGVFVLGYLCSLTTFSFRFDSVTTSWDGDVVDRGGGGGGREGDGDGGRQWKILRGSDNDHLIVMDAYQEKISHIANIKTLQDLLFPSKSQVKDLAPAPVSLGIGCVHNVLGHVHKDSLHQPQDFIGKRRLLAENDSSSYPDEVFSLSQRRRGAVTLHVIGMIYMFIALAIVCDEFFVPALGVITEKLKISEDVSGATFMAAGGSAPELFTSIIGVFIARNDVGIGTIVGSAVFNILFVIGMCALFSKEVLSLTWWPLFRDVSFYSVSLIFLIGFFSDESIEWWESLVLFTCYIGYVTFMKFNSVVEVKVKACLRRCKCASKNKVNSSDHLLQERMGRQERSPSMPFIHSGSGHYRHGMVQLMIHTIDPLTEAGSPERVHDKAMQLQATLQVIVNNENSQDRQANNNLETTPDGDKNMHIKVISNGKMQRNGNTNPAATDSASNSPARGSKALAAPRITTTPAIEQHNGGTHQDGSPASAMSDGQRDIETGSKVTSRDVNMSMQNSPQKTATSADTADENTLEEEEEPLDMSWPDSWRKRITYVLLAPIVFPLFLTLPDVRRPDRRNLFPITFLGSICWIAGFSYLMVWWANQTGETIGIPDEVMGLTILAAGTSIPDLITSVIVAKKGFGDMAVSSSVGSNIFDITVGLPVPWMLYSAVNAGDPYEVSSDGLLCSIFLLFIMLIAVIVCIAVSGWKMSKILGLAMMGLYMVFVTLAVLLEYGKIACPKL</sequence>
<feature type="transmembrane region" description="Helical" evidence="15">
    <location>
        <begin position="590"/>
        <end position="613"/>
    </location>
</feature>
<dbReference type="InterPro" id="IPR044880">
    <property type="entry name" value="NCX_ion-bd_dom_sf"/>
</dbReference>
<gene>
    <name evidence="17" type="ORF">RRG08_039799</name>
</gene>
<dbReference type="Gene3D" id="1.20.1420.30">
    <property type="entry name" value="NCX, central ion-binding region"/>
    <property type="match status" value="2"/>
</dbReference>
<evidence type="ECO:0000256" key="3">
    <source>
        <dbReference type="ARBA" id="ARBA00022448"/>
    </source>
</evidence>
<keyword evidence="5" id="KW-0109">Calcium transport</keyword>
<keyword evidence="12 15" id="KW-0472">Membrane</keyword>
<evidence type="ECO:0000256" key="14">
    <source>
        <dbReference type="SAM" id="MobiDB-lite"/>
    </source>
</evidence>
<feature type="transmembrane region" description="Helical" evidence="15">
    <location>
        <begin position="722"/>
        <end position="741"/>
    </location>
</feature>
<feature type="compositionally biased region" description="Polar residues" evidence="14">
    <location>
        <begin position="447"/>
        <end position="468"/>
    </location>
</feature>
<evidence type="ECO:0000259" key="16">
    <source>
        <dbReference type="Pfam" id="PF01699"/>
    </source>
</evidence>
<dbReference type="NCBIfam" id="TIGR00367">
    <property type="entry name" value="calcium/sodium antiporter"/>
    <property type="match status" value="1"/>
</dbReference>
<dbReference type="GO" id="GO:0005886">
    <property type="term" value="C:plasma membrane"/>
    <property type="evidence" value="ECO:0007669"/>
    <property type="project" value="TreeGrafter"/>
</dbReference>
<feature type="compositionally biased region" description="Polar residues" evidence="14">
    <location>
        <begin position="513"/>
        <end position="536"/>
    </location>
</feature>